<name>A0ABR9G0I6_9GAMM</name>
<evidence type="ECO:0000256" key="3">
    <source>
        <dbReference type="ARBA" id="ARBA00022764"/>
    </source>
</evidence>
<dbReference type="InterPro" id="IPR008929">
    <property type="entry name" value="Chondroitin_lyas"/>
</dbReference>
<keyword evidence="7" id="KW-1185">Reference proteome</keyword>
<dbReference type="EMBL" id="RRZB01000034">
    <property type="protein sequence ID" value="MBE0464403.1"/>
    <property type="molecule type" value="Genomic_DNA"/>
</dbReference>
<feature type="domain" description="Heparinase II/III-like C-terminal" evidence="5">
    <location>
        <begin position="336"/>
        <end position="468"/>
    </location>
</feature>
<dbReference type="PANTHER" id="PTHR39210">
    <property type="entry name" value="HEPARIN-SULFATE LYASE"/>
    <property type="match status" value="1"/>
</dbReference>
<comment type="subcellular location">
    <subcellularLocation>
        <location evidence="1">Periplasm</location>
    </subcellularLocation>
</comment>
<gene>
    <name evidence="6" type="ORF">EI547_13190</name>
</gene>
<dbReference type="Gene3D" id="1.50.10.100">
    <property type="entry name" value="Chondroitin AC/alginate lyase"/>
    <property type="match status" value="1"/>
</dbReference>
<dbReference type="SUPFAM" id="SSF48230">
    <property type="entry name" value="Chondroitin AC/alginate lyase"/>
    <property type="match status" value="1"/>
</dbReference>
<evidence type="ECO:0000313" key="6">
    <source>
        <dbReference type="EMBL" id="MBE0464403.1"/>
    </source>
</evidence>
<sequence>MTEFRKVEPTSLNLYSAYFSLKISRDAYQKNLSLLSNGVLFGHSKNKIHNINIRRYEDWFSLDKEKPSVQWHYHTIGRGCGVALARYSEYTAVKDIIFSIISCWAKANYESNFFENSEQAWAGHTVALRLDFLIAAFLILDDNQRIKIADLISHHINYLLEDDNYDGNWNHGLDQSISLLKAAFVFNNKKAYKISVKRILENFQHSFDDEGVNNEQAVMYHNYNIERFSYAQRLLRFFDSDVSSFDSILNKARLFMLHALDPKGNYALLGDTILTNPVFEHGSQKIDYVTSRSQQGIFPEDKCKAVYTAGYVFGRSSWEARDVPSYYTLRFGPARIIHGHNDHTGITYFSQDEMVITDGGFDGYGADEYRAFFRSPQAHNVVFCPGEKKFLWDAHTQLVFSEQAEGFDVYTLYDKPYVGIKRVRVAMFDLVNDIFYVYDKICSDEEKEFCQNWCFSPSSLVNFNDRSVSINTSGKKFRLHLDVDYKVELFKGSQVYTSGKSVVVGGFTGSGHNHKEESYTLRSFKYGSSVSWRSFFSQDKFNTKRLDDNSFILEERIIYRVSDEGGRCSVEKQSLDKDVSYLAAFSNISYTDEYSQEGSGYVIYNRDKMRKNFFAINFNNVLCEIGGNCFFDIKVSPVDGDAPTYYYLSAVDGKRRFGLGMVVKDIEEMFSAKIPISPSSKVKVEFIIKSVSVVNCVEFPLEELCQ</sequence>
<keyword evidence="4" id="KW-0456">Lyase</keyword>
<accession>A0ABR9G0I6</accession>
<proteinExistence type="predicted"/>
<keyword evidence="3" id="KW-0574">Periplasm</keyword>
<dbReference type="Pfam" id="PF07940">
    <property type="entry name" value="Hepar_II_III_C"/>
    <property type="match status" value="1"/>
</dbReference>
<dbReference type="Proteomes" id="UP001645038">
    <property type="component" value="Unassembled WGS sequence"/>
</dbReference>
<comment type="caution">
    <text evidence="6">The sequence shown here is derived from an EMBL/GenBank/DDBJ whole genome shotgun (WGS) entry which is preliminary data.</text>
</comment>
<evidence type="ECO:0000256" key="4">
    <source>
        <dbReference type="ARBA" id="ARBA00023239"/>
    </source>
</evidence>
<dbReference type="InterPro" id="IPR012480">
    <property type="entry name" value="Hepar_II_III_C"/>
</dbReference>
<evidence type="ECO:0000259" key="5">
    <source>
        <dbReference type="Pfam" id="PF07940"/>
    </source>
</evidence>
<dbReference type="Gene3D" id="2.70.98.70">
    <property type="match status" value="1"/>
</dbReference>
<evidence type="ECO:0000256" key="2">
    <source>
        <dbReference type="ARBA" id="ARBA00022729"/>
    </source>
</evidence>
<dbReference type="RefSeq" id="WP_192538901.1">
    <property type="nucleotide sequence ID" value="NZ_RRZB01000034.1"/>
</dbReference>
<evidence type="ECO:0000313" key="7">
    <source>
        <dbReference type="Proteomes" id="UP001645038"/>
    </source>
</evidence>
<protein>
    <submittedName>
        <fullName evidence="6">Heparinase II/III family protein</fullName>
    </submittedName>
</protein>
<organism evidence="6 7">
    <name type="scientific">Halomonas colorata</name>
    <dbReference type="NCBI Taxonomy" id="2742615"/>
    <lineage>
        <taxon>Bacteria</taxon>
        <taxon>Pseudomonadati</taxon>
        <taxon>Pseudomonadota</taxon>
        <taxon>Gammaproteobacteria</taxon>
        <taxon>Oceanospirillales</taxon>
        <taxon>Halomonadaceae</taxon>
        <taxon>Halomonas</taxon>
    </lineage>
</organism>
<reference evidence="6 7" key="1">
    <citation type="submission" date="2020-07" db="EMBL/GenBank/DDBJ databases">
        <title>Halophilic bacteria isolated from french cheeses.</title>
        <authorList>
            <person name="Kothe C.I."/>
            <person name="Farah-Kraiem B."/>
            <person name="Renault P."/>
            <person name="Dridi B."/>
        </authorList>
    </citation>
    <scope>NUCLEOTIDE SEQUENCE [LARGE SCALE GENOMIC DNA]</scope>
    <source>
        <strain evidence="6 7">FME20</strain>
    </source>
</reference>
<evidence type="ECO:0000256" key="1">
    <source>
        <dbReference type="ARBA" id="ARBA00004418"/>
    </source>
</evidence>
<keyword evidence="2" id="KW-0732">Signal</keyword>
<dbReference type="PANTHER" id="PTHR39210:SF1">
    <property type="entry name" value="HEPARIN-SULFATE LYASE"/>
    <property type="match status" value="1"/>
</dbReference>